<feature type="coiled-coil region" evidence="1">
    <location>
        <begin position="68"/>
        <end position="145"/>
    </location>
</feature>
<feature type="region of interest" description="Disordered" evidence="2">
    <location>
        <begin position="244"/>
        <end position="279"/>
    </location>
</feature>
<evidence type="ECO:0000256" key="2">
    <source>
        <dbReference type="SAM" id="MobiDB-lite"/>
    </source>
</evidence>
<accession>A0ABD2PXQ6</accession>
<evidence type="ECO:0000313" key="3">
    <source>
        <dbReference type="EMBL" id="KAL3311878.1"/>
    </source>
</evidence>
<protein>
    <submittedName>
        <fullName evidence="3">Uncharacterized protein</fullName>
    </submittedName>
</protein>
<sequence length="537" mass="60143">KRPGKRLEIVLLLQGIRYGVHYQKLARVQLSAEEKARLTSAEQRRVNFDFDRLLRLSLELSKDDAARAKECKTRLKTLYEEKSVLDEEKDQLLHELTQLTAQLKEAKAAKLQAQKAKEEAYAAAKAKAEDERAAEMKRMQSEARENSLQPVRRILPTVRAGPTLIRSLPANAIIRPLAPRTFAPRLFRPPFPTIVRHAPLPTSRPPPSHSESEEEEEEEDDEYYSSEDEAMLPQLDGIADEEEDVGYDDEDQAKSMKVGQKRPRCSFAGPASVKRKKEEIGRTPKQVTFAAKPLVRLTPARNTDLPFPDEVTPKSARINIRLEKEHEPLHGVNGSDDLFFSAASAREKLGLGPDPELLPSVEEAEEEPKPVLVTNVTNIASMVAAQTAAQQQKENVVSKRSLAKQQQVVQQPASIPQLVHIQPKPRSPFKPIRAQTVTLPQLSQLQVIKQKAVKITLPPLAEIKVDPALQTAIDEAQQHVASQEAILKVAKGKVTASQIMIEITVLAAERHESRRPNVLNRSHNFHECRIRGTRALL</sequence>
<comment type="caution">
    <text evidence="3">The sequence shown here is derived from an EMBL/GenBank/DDBJ whole genome shotgun (WGS) entry which is preliminary data.</text>
</comment>
<dbReference type="AlphaFoldDB" id="A0ABD2PXQ6"/>
<feature type="region of interest" description="Disordered" evidence="2">
    <location>
        <begin position="193"/>
        <end position="227"/>
    </location>
</feature>
<gene>
    <name evidence="3" type="ORF">Ciccas_009536</name>
</gene>
<evidence type="ECO:0000313" key="4">
    <source>
        <dbReference type="Proteomes" id="UP001626550"/>
    </source>
</evidence>
<keyword evidence="1" id="KW-0175">Coiled coil</keyword>
<keyword evidence="4" id="KW-1185">Reference proteome</keyword>
<proteinExistence type="predicted"/>
<organism evidence="3 4">
    <name type="scientific">Cichlidogyrus casuarinus</name>
    <dbReference type="NCBI Taxonomy" id="1844966"/>
    <lineage>
        <taxon>Eukaryota</taxon>
        <taxon>Metazoa</taxon>
        <taxon>Spiralia</taxon>
        <taxon>Lophotrochozoa</taxon>
        <taxon>Platyhelminthes</taxon>
        <taxon>Monogenea</taxon>
        <taxon>Monopisthocotylea</taxon>
        <taxon>Dactylogyridea</taxon>
        <taxon>Ancyrocephalidae</taxon>
        <taxon>Cichlidogyrus</taxon>
    </lineage>
</organism>
<reference evidence="3 4" key="1">
    <citation type="submission" date="2024-11" db="EMBL/GenBank/DDBJ databases">
        <title>Adaptive evolution of stress response genes in parasites aligns with host niche diversity.</title>
        <authorList>
            <person name="Hahn C."/>
            <person name="Resl P."/>
        </authorList>
    </citation>
    <scope>NUCLEOTIDE SEQUENCE [LARGE SCALE GENOMIC DNA]</scope>
    <source>
        <strain evidence="3">EGGRZ-B1_66</strain>
        <tissue evidence="3">Body</tissue>
    </source>
</reference>
<evidence type="ECO:0000256" key="1">
    <source>
        <dbReference type="SAM" id="Coils"/>
    </source>
</evidence>
<name>A0ABD2PXQ6_9PLAT</name>
<dbReference type="EMBL" id="JBJKFK010001974">
    <property type="protein sequence ID" value="KAL3311878.1"/>
    <property type="molecule type" value="Genomic_DNA"/>
</dbReference>
<feature type="non-terminal residue" evidence="3">
    <location>
        <position position="1"/>
    </location>
</feature>
<dbReference type="Proteomes" id="UP001626550">
    <property type="component" value="Unassembled WGS sequence"/>
</dbReference>
<feature type="compositionally biased region" description="Acidic residues" evidence="2">
    <location>
        <begin position="212"/>
        <end position="227"/>
    </location>
</feature>